<sequence>MDSFTNISLTADKAPAPVKIPTNAEDPGQGGGTYCVIFARDLPVDSEDPNGQGGGTHCAIA</sequence>
<gene>
    <name evidence="2" type="ORF">FA13DRAFT_1736244</name>
</gene>
<evidence type="ECO:0000256" key="1">
    <source>
        <dbReference type="SAM" id="MobiDB-lite"/>
    </source>
</evidence>
<comment type="caution">
    <text evidence="2">The sequence shown here is derived from an EMBL/GenBank/DDBJ whole genome shotgun (WGS) entry which is preliminary data.</text>
</comment>
<accession>A0A4Y7T286</accession>
<dbReference type="Proteomes" id="UP000298030">
    <property type="component" value="Unassembled WGS sequence"/>
</dbReference>
<name>A0A4Y7T286_COPMI</name>
<protein>
    <recommendedName>
        <fullName evidence="4">Pheromone</fullName>
    </recommendedName>
</protein>
<reference evidence="2 3" key="1">
    <citation type="journal article" date="2019" name="Nat. Ecol. Evol.">
        <title>Megaphylogeny resolves global patterns of mushroom evolution.</title>
        <authorList>
            <person name="Varga T."/>
            <person name="Krizsan K."/>
            <person name="Foldi C."/>
            <person name="Dima B."/>
            <person name="Sanchez-Garcia M."/>
            <person name="Sanchez-Ramirez S."/>
            <person name="Szollosi G.J."/>
            <person name="Szarkandi J.G."/>
            <person name="Papp V."/>
            <person name="Albert L."/>
            <person name="Andreopoulos W."/>
            <person name="Angelini C."/>
            <person name="Antonin V."/>
            <person name="Barry K.W."/>
            <person name="Bougher N.L."/>
            <person name="Buchanan P."/>
            <person name="Buyck B."/>
            <person name="Bense V."/>
            <person name="Catcheside P."/>
            <person name="Chovatia M."/>
            <person name="Cooper J."/>
            <person name="Damon W."/>
            <person name="Desjardin D."/>
            <person name="Finy P."/>
            <person name="Geml J."/>
            <person name="Haridas S."/>
            <person name="Hughes K."/>
            <person name="Justo A."/>
            <person name="Karasinski D."/>
            <person name="Kautmanova I."/>
            <person name="Kiss B."/>
            <person name="Kocsube S."/>
            <person name="Kotiranta H."/>
            <person name="LaButti K.M."/>
            <person name="Lechner B.E."/>
            <person name="Liimatainen K."/>
            <person name="Lipzen A."/>
            <person name="Lukacs Z."/>
            <person name="Mihaltcheva S."/>
            <person name="Morgado L.N."/>
            <person name="Niskanen T."/>
            <person name="Noordeloos M.E."/>
            <person name="Ohm R.A."/>
            <person name="Ortiz-Santana B."/>
            <person name="Ovrebo C."/>
            <person name="Racz N."/>
            <person name="Riley R."/>
            <person name="Savchenko A."/>
            <person name="Shiryaev A."/>
            <person name="Soop K."/>
            <person name="Spirin V."/>
            <person name="Szebenyi C."/>
            <person name="Tomsovsky M."/>
            <person name="Tulloss R.E."/>
            <person name="Uehling J."/>
            <person name="Grigoriev I.V."/>
            <person name="Vagvolgyi C."/>
            <person name="Papp T."/>
            <person name="Martin F.M."/>
            <person name="Miettinen O."/>
            <person name="Hibbett D.S."/>
            <person name="Nagy L.G."/>
        </authorList>
    </citation>
    <scope>NUCLEOTIDE SEQUENCE [LARGE SCALE GENOMIC DNA]</scope>
    <source>
        <strain evidence="2 3">FP101781</strain>
    </source>
</reference>
<evidence type="ECO:0008006" key="4">
    <source>
        <dbReference type="Google" id="ProtNLM"/>
    </source>
</evidence>
<dbReference type="EMBL" id="QPFP01000037">
    <property type="protein sequence ID" value="TEB27772.1"/>
    <property type="molecule type" value="Genomic_DNA"/>
</dbReference>
<dbReference type="AlphaFoldDB" id="A0A4Y7T286"/>
<organism evidence="2 3">
    <name type="scientific">Coprinellus micaceus</name>
    <name type="common">Glistening ink-cap mushroom</name>
    <name type="synonym">Coprinus micaceus</name>
    <dbReference type="NCBI Taxonomy" id="71717"/>
    <lineage>
        <taxon>Eukaryota</taxon>
        <taxon>Fungi</taxon>
        <taxon>Dikarya</taxon>
        <taxon>Basidiomycota</taxon>
        <taxon>Agaricomycotina</taxon>
        <taxon>Agaricomycetes</taxon>
        <taxon>Agaricomycetidae</taxon>
        <taxon>Agaricales</taxon>
        <taxon>Agaricineae</taxon>
        <taxon>Psathyrellaceae</taxon>
        <taxon>Coprinellus</taxon>
    </lineage>
</organism>
<dbReference type="OrthoDB" id="3040627at2759"/>
<proteinExistence type="predicted"/>
<evidence type="ECO:0000313" key="3">
    <source>
        <dbReference type="Proteomes" id="UP000298030"/>
    </source>
</evidence>
<keyword evidence="3" id="KW-1185">Reference proteome</keyword>
<evidence type="ECO:0000313" key="2">
    <source>
        <dbReference type="EMBL" id="TEB27772.1"/>
    </source>
</evidence>
<feature type="region of interest" description="Disordered" evidence="1">
    <location>
        <begin position="1"/>
        <end position="30"/>
    </location>
</feature>